<sequence length="373" mass="43363">YWFFYHKGYKGMRYAFVHANMMRKLRLMILEASSKHTTQEYAGEERVAKLPRIQIIFDDGMTRGKVIIGNSIRHHKLLEDMNISSALGKYIVSEQYFSDDMNTYVYEFELAETDQLAFKNYKDFQLLCSKQENGTLFIDDRNRVPLHHTLIVGSTGSGKTYATYSLILQLLNFSTVPEIYFADPKCSALYVVGKSISCDKTAGSANEIVFLLQRFYEAMQKREQEAQEYLNNKLDSDFKDWGLQAHVLIIDEFSSFQSVVNTLDKFTRDRVNMYLTNIIQKGRQLGFFMWIIMQKSDSKILPTYLRDNLVFKVVLGQATDTTYQTAFEEYADLPKRNFQQGQGLYTFQGLTRQPKVCSFPTLKFDILKAVRTR</sequence>
<dbReference type="Gene3D" id="3.40.50.300">
    <property type="entry name" value="P-loop containing nucleotide triphosphate hydrolases"/>
    <property type="match status" value="1"/>
</dbReference>
<evidence type="ECO:0000313" key="6">
    <source>
        <dbReference type="Proteomes" id="UP000295515"/>
    </source>
</evidence>
<dbReference type="GO" id="GO:0005524">
    <property type="term" value="F:ATP binding"/>
    <property type="evidence" value="ECO:0007669"/>
    <property type="project" value="UniProtKB-UniRule"/>
</dbReference>
<dbReference type="Proteomes" id="UP000295515">
    <property type="component" value="Unassembled WGS sequence"/>
</dbReference>
<feature type="binding site" evidence="3">
    <location>
        <begin position="153"/>
        <end position="160"/>
    </location>
    <ligand>
        <name>ATP</name>
        <dbReference type="ChEBI" id="CHEBI:30616"/>
    </ligand>
</feature>
<protein>
    <submittedName>
        <fullName evidence="5">FtsK/SpoIIIE family protein</fullName>
    </submittedName>
</protein>
<keyword evidence="2 3" id="KW-0067">ATP-binding</keyword>
<name>A0A4R3YC93_9FIRM</name>
<dbReference type="InterPro" id="IPR050206">
    <property type="entry name" value="FtsK/SpoIIIE/SftA"/>
</dbReference>
<dbReference type="GO" id="GO:0003677">
    <property type="term" value="F:DNA binding"/>
    <property type="evidence" value="ECO:0007669"/>
    <property type="project" value="InterPro"/>
</dbReference>
<feature type="non-terminal residue" evidence="5">
    <location>
        <position position="1"/>
    </location>
</feature>
<dbReference type="AlphaFoldDB" id="A0A4R3YC93"/>
<dbReference type="InterPro" id="IPR027417">
    <property type="entry name" value="P-loop_NTPase"/>
</dbReference>
<comment type="caution">
    <text evidence="5">The sequence shown here is derived from an EMBL/GenBank/DDBJ whole genome shotgun (WGS) entry which is preliminary data.</text>
</comment>
<dbReference type="EMBL" id="SMCQ01000050">
    <property type="protein sequence ID" value="TCV89697.1"/>
    <property type="molecule type" value="Genomic_DNA"/>
</dbReference>
<evidence type="ECO:0000256" key="1">
    <source>
        <dbReference type="ARBA" id="ARBA00022741"/>
    </source>
</evidence>
<keyword evidence="6" id="KW-1185">Reference proteome</keyword>
<dbReference type="Pfam" id="PF01580">
    <property type="entry name" value="FtsK_SpoIIIE"/>
    <property type="match status" value="1"/>
</dbReference>
<dbReference type="SUPFAM" id="SSF52540">
    <property type="entry name" value="P-loop containing nucleoside triphosphate hydrolases"/>
    <property type="match status" value="1"/>
</dbReference>
<dbReference type="InterPro" id="IPR002543">
    <property type="entry name" value="FtsK_dom"/>
</dbReference>
<dbReference type="CDD" id="cd01127">
    <property type="entry name" value="TrwB_TraG_TraD_VirD4"/>
    <property type="match status" value="1"/>
</dbReference>
<dbReference type="PANTHER" id="PTHR22683:SF47">
    <property type="entry name" value="FTSK DOMAIN-CONTAINING PROTEIN YDCQ"/>
    <property type="match status" value="1"/>
</dbReference>
<dbReference type="GeneID" id="98916949"/>
<dbReference type="PANTHER" id="PTHR22683">
    <property type="entry name" value="SPORULATION PROTEIN RELATED"/>
    <property type="match status" value="1"/>
</dbReference>
<keyword evidence="1 3" id="KW-0547">Nucleotide-binding</keyword>
<gene>
    <name evidence="5" type="ORF">EDD60_1502</name>
</gene>
<feature type="domain" description="FtsK" evidence="4">
    <location>
        <begin position="133"/>
        <end position="324"/>
    </location>
</feature>
<evidence type="ECO:0000256" key="3">
    <source>
        <dbReference type="PROSITE-ProRule" id="PRU00289"/>
    </source>
</evidence>
<accession>A0A4R3YC93</accession>
<reference evidence="5 6" key="1">
    <citation type="submission" date="2019-03" db="EMBL/GenBank/DDBJ databases">
        <title>Genomic Encyclopedia of Type Strains, Phase IV (KMG-IV): sequencing the most valuable type-strain genomes for metagenomic binning, comparative biology and taxonomic classification.</title>
        <authorList>
            <person name="Goeker M."/>
        </authorList>
    </citation>
    <scope>NUCLEOTIDE SEQUENCE [LARGE SCALE GENOMIC DNA]</scope>
    <source>
        <strain evidence="5 6">DSM 29487</strain>
    </source>
</reference>
<dbReference type="RefSeq" id="WP_276330913.1">
    <property type="nucleotide sequence ID" value="NZ_JAXJLR010000050.1"/>
</dbReference>
<evidence type="ECO:0000259" key="4">
    <source>
        <dbReference type="PROSITE" id="PS50901"/>
    </source>
</evidence>
<dbReference type="PROSITE" id="PS50901">
    <property type="entry name" value="FTSK"/>
    <property type="match status" value="1"/>
</dbReference>
<organism evidence="5 6">
    <name type="scientific">Longibaculum muris</name>
    <dbReference type="NCBI Taxonomy" id="1796628"/>
    <lineage>
        <taxon>Bacteria</taxon>
        <taxon>Bacillati</taxon>
        <taxon>Bacillota</taxon>
        <taxon>Erysipelotrichia</taxon>
        <taxon>Erysipelotrichales</taxon>
        <taxon>Coprobacillaceae</taxon>
        <taxon>Longibaculum</taxon>
    </lineage>
</organism>
<evidence type="ECO:0000256" key="2">
    <source>
        <dbReference type="ARBA" id="ARBA00022840"/>
    </source>
</evidence>
<evidence type="ECO:0000313" key="5">
    <source>
        <dbReference type="EMBL" id="TCV89697.1"/>
    </source>
</evidence>
<proteinExistence type="predicted"/>